<dbReference type="EMBL" id="DUZY01000006">
    <property type="protein sequence ID" value="DAD43740.1"/>
    <property type="molecule type" value="Genomic_DNA"/>
</dbReference>
<evidence type="ECO:0000256" key="1">
    <source>
        <dbReference type="ARBA" id="ARBA00022821"/>
    </source>
</evidence>
<dbReference type="PANTHER" id="PTHR33463">
    <property type="entry name" value="NB-ARC DOMAIN-CONTAINING PROTEIN-RELATED"/>
    <property type="match status" value="1"/>
</dbReference>
<reference evidence="3 4" key="1">
    <citation type="journal article" date="2020" name="Mol. Biol. Evol.">
        <title>Distinct Expression and Methylation Patterns for Genes with Different Fates following a Single Whole-Genome Duplication in Flowering Plants.</title>
        <authorList>
            <person name="Shi T."/>
            <person name="Rahmani R.S."/>
            <person name="Gugger P.F."/>
            <person name="Wang M."/>
            <person name="Li H."/>
            <person name="Zhang Y."/>
            <person name="Li Z."/>
            <person name="Wang Q."/>
            <person name="Van de Peer Y."/>
            <person name="Marchal K."/>
            <person name="Chen J."/>
        </authorList>
    </citation>
    <scope>NUCLEOTIDE SEQUENCE [LARGE SCALE GENOMIC DNA]</scope>
    <source>
        <tissue evidence="3">Leaf</tissue>
    </source>
</reference>
<proteinExistence type="predicted"/>
<sequence length="682" mass="77306">MVERNAIIRLDILSEEEAWGLFKRKVGDGVEQGDFHKWQGRWLRSARGIDQQVYTCVRWSYDYLDNVETQRFFLYCCLFPEDYEIEIEQMMWYCFGAGVFVNVETIEDERCRTRRIVNKLKASSLLLQGESPDFIKMHDIVRDVAISIVSPCVAVGNRSHHDELFMVRAGKGLTEWPRMESGITKAAAGYTAISLMNNDIQKLPAADGLLESSSSGRLRTLLLQKYFKSELEIPNTFFGGVIKSLTTLDLSKNDIIGPSSLSPIQCLTNLRTLNLGGCTGLQQEISVLGSLKQLVILRPSGCNLERLPPDMAQLTKLRLLDLSNNEGLIIPPNVISSWSHLEELYLFGSFCEWEKVQGITTGEEQRAAASLAELKSLHGLTTLQVMVEVKNSSKSLPDGFVFHDQKRFFIVMYGDDANGTMNYYGGDWFSNSPVKGLVFKNLPAQTTKVVCSNQLQRTQVLELYDCKGVRSIMEELDDKMGFNCLEALTICGCNEVEYLWPTHPISIIAKSSQLAVFTNLEKSHIESMQVLKGIICPAAGPLPLESLAKLKHLHVLRCPGLLNIVTPNLYPSLQKLETLNVIDRYSLEEIFHFEGILSDDHHQSSRTSSSSNCAQLWFIRIFEFCISTEIDKHMEWLPSPSREFSCPKYPSPIKLPKFEKHLFMPKFKLPFLISRCFQFREA</sequence>
<dbReference type="Gene3D" id="1.10.10.10">
    <property type="entry name" value="Winged helix-like DNA-binding domain superfamily/Winged helix DNA-binding domain"/>
    <property type="match status" value="1"/>
</dbReference>
<organism evidence="3 4">
    <name type="scientific">Nelumbo nucifera</name>
    <name type="common">Sacred lotus</name>
    <dbReference type="NCBI Taxonomy" id="4432"/>
    <lineage>
        <taxon>Eukaryota</taxon>
        <taxon>Viridiplantae</taxon>
        <taxon>Streptophyta</taxon>
        <taxon>Embryophyta</taxon>
        <taxon>Tracheophyta</taxon>
        <taxon>Spermatophyta</taxon>
        <taxon>Magnoliopsida</taxon>
        <taxon>Proteales</taxon>
        <taxon>Nelumbonaceae</taxon>
        <taxon>Nelumbo</taxon>
    </lineage>
</organism>
<dbReference type="PANTHER" id="PTHR33463:SF218">
    <property type="entry name" value="DISEASE RESISTANCE PROTEIN RPS2-LIKE"/>
    <property type="match status" value="1"/>
</dbReference>
<dbReference type="InterPro" id="IPR057135">
    <property type="entry name" value="At4g27190-like_LRR"/>
</dbReference>
<dbReference type="InterPro" id="IPR050905">
    <property type="entry name" value="Plant_NBS-LRR"/>
</dbReference>
<evidence type="ECO:0000313" key="4">
    <source>
        <dbReference type="Proteomes" id="UP000607653"/>
    </source>
</evidence>
<dbReference type="Gene3D" id="3.80.10.10">
    <property type="entry name" value="Ribonuclease Inhibitor"/>
    <property type="match status" value="1"/>
</dbReference>
<dbReference type="InterPro" id="IPR032675">
    <property type="entry name" value="LRR_dom_sf"/>
</dbReference>
<gene>
    <name evidence="3" type="ORF">HUJ06_001970</name>
</gene>
<keyword evidence="1" id="KW-0611">Plant defense</keyword>
<dbReference type="InterPro" id="IPR036388">
    <property type="entry name" value="WH-like_DNA-bd_sf"/>
</dbReference>
<dbReference type="Pfam" id="PF23247">
    <property type="entry name" value="LRR_RPS2"/>
    <property type="match status" value="1"/>
</dbReference>
<name>A0A822ZGX0_NELNU</name>
<feature type="domain" description="Disease resistance protein At4g27190-like leucine-rich repeats" evidence="2">
    <location>
        <begin position="531"/>
        <end position="615"/>
    </location>
</feature>
<dbReference type="SUPFAM" id="SSF52058">
    <property type="entry name" value="L domain-like"/>
    <property type="match status" value="1"/>
</dbReference>
<evidence type="ECO:0000259" key="2">
    <source>
        <dbReference type="Pfam" id="PF23247"/>
    </source>
</evidence>
<evidence type="ECO:0000313" key="3">
    <source>
        <dbReference type="EMBL" id="DAD43740.1"/>
    </source>
</evidence>
<keyword evidence="4" id="KW-1185">Reference proteome</keyword>
<dbReference type="AlphaFoldDB" id="A0A822ZGX0"/>
<dbReference type="GO" id="GO:0006952">
    <property type="term" value="P:defense response"/>
    <property type="evidence" value="ECO:0007669"/>
    <property type="project" value="UniProtKB-KW"/>
</dbReference>
<accession>A0A822ZGX0</accession>
<comment type="caution">
    <text evidence="3">The sequence shown here is derived from an EMBL/GenBank/DDBJ whole genome shotgun (WGS) entry which is preliminary data.</text>
</comment>
<protein>
    <recommendedName>
        <fullName evidence="2">Disease resistance protein At4g27190-like leucine-rich repeats domain-containing protein</fullName>
    </recommendedName>
</protein>
<dbReference type="Proteomes" id="UP000607653">
    <property type="component" value="Unassembled WGS sequence"/>
</dbReference>